<dbReference type="Proteomes" id="UP000234484">
    <property type="component" value="Unassembled WGS sequence"/>
</dbReference>
<proteinExistence type="predicted"/>
<evidence type="ECO:0000313" key="1">
    <source>
        <dbReference type="EMBL" id="PLK22195.1"/>
    </source>
</evidence>
<accession>A0A2J4JJV2</accession>
<sequence length="83" mass="8622">MLYRCPGATAGGLAVAPEITDSESISGWPMSAWGLLSPDSDRTASRLRPPAGWAGAKTRCGPTILSIAVVWSISSVSIGEYRG</sequence>
<comment type="caution">
    <text evidence="1">The sequence shown here is derived from an EMBL/GenBank/DDBJ whole genome shotgun (WGS) entry which is preliminary data.</text>
</comment>
<dbReference type="AlphaFoldDB" id="A0A2J4JJV2"/>
<name>A0A2J4JJV2_NATGS</name>
<dbReference type="EMBL" id="PKKI01000001">
    <property type="protein sequence ID" value="PLK22195.1"/>
    <property type="molecule type" value="Genomic_DNA"/>
</dbReference>
<organism evidence="1 2">
    <name type="scientific">Natronobacterium gregoryi (strain ATCC 43098 / DSM 3393 / CCM 3738 / CIP 104747 / IAM 13177 / JCM 8860 / NBRC 102187 / NCIMB 2189 / SP2)</name>
    <dbReference type="NCBI Taxonomy" id="797304"/>
    <lineage>
        <taxon>Archaea</taxon>
        <taxon>Methanobacteriati</taxon>
        <taxon>Methanobacteriota</taxon>
        <taxon>Stenosarchaea group</taxon>
        <taxon>Halobacteria</taxon>
        <taxon>Halobacteriales</taxon>
        <taxon>Natrialbaceae</taxon>
        <taxon>Natronobacterium</taxon>
    </lineage>
</organism>
<gene>
    <name evidence="1" type="ORF">CYV19_00535</name>
</gene>
<evidence type="ECO:0000313" key="2">
    <source>
        <dbReference type="Proteomes" id="UP000234484"/>
    </source>
</evidence>
<protein>
    <submittedName>
        <fullName evidence="1">Uncharacterized protein</fullName>
    </submittedName>
</protein>
<reference evidence="1 2" key="1">
    <citation type="submission" date="2017-12" db="EMBL/GenBank/DDBJ databases">
        <title>The characterization of oligonucleotides binding to NgAgo.</title>
        <authorList>
            <person name="Jiang L."/>
            <person name="He B."/>
            <person name="Kang J."/>
            <person name="Yu M."/>
            <person name="Li N."/>
            <person name="Fang Y."/>
            <person name="Tang Z."/>
            <person name="Wu P."/>
            <person name="Yao P."/>
            <person name="Huang J."/>
        </authorList>
    </citation>
    <scope>NUCLEOTIDE SEQUENCE [LARGE SCALE GENOMIC DNA]</scope>
    <source>
        <strain evidence="1 2">SP2</strain>
        <tissue evidence="1">Freeze-dried powder thallus</tissue>
    </source>
</reference>